<proteinExistence type="predicted"/>
<keyword evidence="3" id="KW-1185">Reference proteome</keyword>
<dbReference type="AlphaFoldDB" id="A0A2Z7APS3"/>
<feature type="region of interest" description="Disordered" evidence="1">
    <location>
        <begin position="32"/>
        <end position="53"/>
    </location>
</feature>
<dbReference type="EMBL" id="KV014905">
    <property type="protein sequence ID" value="KZV21309.1"/>
    <property type="molecule type" value="Genomic_DNA"/>
</dbReference>
<organism evidence="2 3">
    <name type="scientific">Dorcoceras hygrometricum</name>
    <dbReference type="NCBI Taxonomy" id="472368"/>
    <lineage>
        <taxon>Eukaryota</taxon>
        <taxon>Viridiplantae</taxon>
        <taxon>Streptophyta</taxon>
        <taxon>Embryophyta</taxon>
        <taxon>Tracheophyta</taxon>
        <taxon>Spermatophyta</taxon>
        <taxon>Magnoliopsida</taxon>
        <taxon>eudicotyledons</taxon>
        <taxon>Gunneridae</taxon>
        <taxon>Pentapetalae</taxon>
        <taxon>asterids</taxon>
        <taxon>lamiids</taxon>
        <taxon>Lamiales</taxon>
        <taxon>Gesneriaceae</taxon>
        <taxon>Didymocarpoideae</taxon>
        <taxon>Trichosporeae</taxon>
        <taxon>Loxocarpinae</taxon>
        <taxon>Dorcoceras</taxon>
    </lineage>
</organism>
<protein>
    <submittedName>
        <fullName evidence="2">Uncharacterized protein</fullName>
    </submittedName>
</protein>
<reference evidence="2 3" key="1">
    <citation type="journal article" date="2015" name="Proc. Natl. Acad. Sci. U.S.A.">
        <title>The resurrection genome of Boea hygrometrica: A blueprint for survival of dehydration.</title>
        <authorList>
            <person name="Xiao L."/>
            <person name="Yang G."/>
            <person name="Zhang L."/>
            <person name="Yang X."/>
            <person name="Zhao S."/>
            <person name="Ji Z."/>
            <person name="Zhou Q."/>
            <person name="Hu M."/>
            <person name="Wang Y."/>
            <person name="Chen M."/>
            <person name="Xu Y."/>
            <person name="Jin H."/>
            <person name="Xiao X."/>
            <person name="Hu G."/>
            <person name="Bao F."/>
            <person name="Hu Y."/>
            <person name="Wan P."/>
            <person name="Li L."/>
            <person name="Deng X."/>
            <person name="Kuang T."/>
            <person name="Xiang C."/>
            <person name="Zhu J.K."/>
            <person name="Oliver M.J."/>
            <person name="He Y."/>
        </authorList>
    </citation>
    <scope>NUCLEOTIDE SEQUENCE [LARGE SCALE GENOMIC DNA]</scope>
    <source>
        <strain evidence="3">cv. XS01</strain>
    </source>
</reference>
<feature type="compositionally biased region" description="Basic and acidic residues" evidence="1">
    <location>
        <begin position="266"/>
        <end position="287"/>
    </location>
</feature>
<evidence type="ECO:0000313" key="3">
    <source>
        <dbReference type="Proteomes" id="UP000250235"/>
    </source>
</evidence>
<accession>A0A2Z7APS3</accession>
<name>A0A2Z7APS3_9LAMI</name>
<gene>
    <name evidence="2" type="ORF">F511_06136</name>
</gene>
<dbReference type="Proteomes" id="UP000250235">
    <property type="component" value="Unassembled WGS sequence"/>
</dbReference>
<evidence type="ECO:0000256" key="1">
    <source>
        <dbReference type="SAM" id="MobiDB-lite"/>
    </source>
</evidence>
<feature type="compositionally biased region" description="Low complexity" evidence="1">
    <location>
        <begin position="32"/>
        <end position="50"/>
    </location>
</feature>
<feature type="compositionally biased region" description="Polar residues" evidence="1">
    <location>
        <begin position="224"/>
        <end position="240"/>
    </location>
</feature>
<sequence>MGLSATGLPLQFCKRMILLIRRSYCTLLRVQTSPSIPQQQESTSSSSDSQMLFDSNDFRLDDTTEARTSLPAATVDLSSLQDDLKSSLSQRMDDANSEILSRLHSTERSLQTSLGHQNDYLRSLIQSARQEGQTQDDVQLLRLNELNKAVLAQGVSAETNSLADRSSFNALDAKFLLLDGQVAAIRNEQLEFQAKIAADLLILSTQLGDLVDYIRGGDAKKGEGSSSRPPHSLPGSSSRPLQPPPADQIRDSGHVASVEELEEATEIIREADRRERERDRQGREMRLSRSGAFNRRRVF</sequence>
<evidence type="ECO:0000313" key="2">
    <source>
        <dbReference type="EMBL" id="KZV21309.1"/>
    </source>
</evidence>
<feature type="region of interest" description="Disordered" evidence="1">
    <location>
        <begin position="218"/>
        <end position="299"/>
    </location>
</feature>